<reference evidence="3 4" key="2">
    <citation type="journal article" date="2018" name="Plant J.">
        <title>The Physcomitrella patens chromosome-scale assembly reveals moss genome structure and evolution.</title>
        <authorList>
            <person name="Lang D."/>
            <person name="Ullrich K.K."/>
            <person name="Murat F."/>
            <person name="Fuchs J."/>
            <person name="Jenkins J."/>
            <person name="Haas F.B."/>
            <person name="Piednoel M."/>
            <person name="Gundlach H."/>
            <person name="Van Bel M."/>
            <person name="Meyberg R."/>
            <person name="Vives C."/>
            <person name="Morata J."/>
            <person name="Symeonidi A."/>
            <person name="Hiss M."/>
            <person name="Muchero W."/>
            <person name="Kamisugi Y."/>
            <person name="Saleh O."/>
            <person name="Blanc G."/>
            <person name="Decker E.L."/>
            <person name="van Gessel N."/>
            <person name="Grimwood J."/>
            <person name="Hayes R.D."/>
            <person name="Graham S.W."/>
            <person name="Gunter L.E."/>
            <person name="McDaniel S.F."/>
            <person name="Hoernstein S.N.W."/>
            <person name="Larsson A."/>
            <person name="Li F.W."/>
            <person name="Perroud P.F."/>
            <person name="Phillips J."/>
            <person name="Ranjan P."/>
            <person name="Rokshar D.S."/>
            <person name="Rothfels C.J."/>
            <person name="Schneider L."/>
            <person name="Shu S."/>
            <person name="Stevenson D.W."/>
            <person name="Thummler F."/>
            <person name="Tillich M."/>
            <person name="Villarreal Aguilar J.C."/>
            <person name="Widiez T."/>
            <person name="Wong G.K."/>
            <person name="Wymore A."/>
            <person name="Zhang Y."/>
            <person name="Zimmer A.D."/>
            <person name="Quatrano R.S."/>
            <person name="Mayer K.F.X."/>
            <person name="Goodstein D."/>
            <person name="Casacuberta J.M."/>
            <person name="Vandepoele K."/>
            <person name="Reski R."/>
            <person name="Cuming A.C."/>
            <person name="Tuskan G.A."/>
            <person name="Maumus F."/>
            <person name="Salse J."/>
            <person name="Schmutz J."/>
            <person name="Rensing S.A."/>
        </authorList>
    </citation>
    <scope>NUCLEOTIDE SEQUENCE [LARGE SCALE GENOMIC DNA]</scope>
    <source>
        <strain evidence="3 4">cv. Gransden 2004</strain>
    </source>
</reference>
<dbReference type="PANTHER" id="PTHR35112">
    <property type="entry name" value="OS08G0360500 PROTEIN"/>
    <property type="match status" value="1"/>
</dbReference>
<dbReference type="EMBL" id="ABEU02000017">
    <property type="status" value="NOT_ANNOTATED_CDS"/>
    <property type="molecule type" value="Genomic_DNA"/>
</dbReference>
<feature type="domain" description="DUF7796" evidence="2">
    <location>
        <begin position="198"/>
        <end position="386"/>
    </location>
</feature>
<keyword evidence="1" id="KW-0472">Membrane</keyword>
<name>A0A7I4BJV0_PHYPA</name>
<reference evidence="3" key="3">
    <citation type="submission" date="2020-12" db="UniProtKB">
        <authorList>
            <consortium name="EnsemblPlants"/>
        </authorList>
    </citation>
    <scope>IDENTIFICATION</scope>
</reference>
<dbReference type="InterPro" id="IPR056698">
    <property type="entry name" value="DUF7796"/>
</dbReference>
<accession>A0A7I4BJV0</accession>
<keyword evidence="4" id="KW-1185">Reference proteome</keyword>
<evidence type="ECO:0000313" key="4">
    <source>
        <dbReference type="Proteomes" id="UP000006727"/>
    </source>
</evidence>
<dbReference type="AlphaFoldDB" id="A0A7I4BJV0"/>
<dbReference type="Pfam" id="PF25072">
    <property type="entry name" value="DUF7796"/>
    <property type="match status" value="1"/>
</dbReference>
<dbReference type="Gramene" id="Pp3c17_5840V3.3">
    <property type="protein sequence ID" value="Pp3c17_5840V3.3"/>
    <property type="gene ID" value="Pp3c17_5840"/>
</dbReference>
<sequence>MMTVVVSKLSWIVSVVFLISVVALVGYQFPAKTPLAHYQLWYPLSTAKENAAPGPNTSNRSELYVGEAGLAAASPVPLEGRFEESTRSRVAVCLVGGARAFELTGKTLMKYVLNAYNDTDVFLHSPLDKDSHKFSLLSGASGLASARVFIPKQLPESRLQREVLTAANSPNGIQGLLQYFHLVEGCLEMITEHESKHNIKLGIGNSENSRVALSRLSLLPLLHKRGARNLNSETAFKAQLKFTNLWYSSTNFPFCILTYRKYSWPPAYFGVPVASLSTKGDLNGAKCRPCTPKSSGSEAQRLVSKLSKGWGWPGLIDGLELCDAHQDWEPQWRTVYEKESGEQLSGDAQRVTTRSVSECVRDMEEFQKQWEVWDAPPPLKICSEGREDEVYSDSDESVN</sequence>
<dbReference type="PANTHER" id="PTHR35112:SF1">
    <property type="entry name" value="RING_FYVE_PHD ZINC FINGER SUPERFAMILY PROTEIN"/>
    <property type="match status" value="1"/>
</dbReference>
<evidence type="ECO:0000313" key="3">
    <source>
        <dbReference type="EnsemblPlants" id="Pp3c17_5840V3.3"/>
    </source>
</evidence>
<protein>
    <recommendedName>
        <fullName evidence="2">DUF7796 domain-containing protein</fullName>
    </recommendedName>
</protein>
<proteinExistence type="predicted"/>
<keyword evidence="1" id="KW-0812">Transmembrane</keyword>
<evidence type="ECO:0000256" key="1">
    <source>
        <dbReference type="SAM" id="Phobius"/>
    </source>
</evidence>
<reference evidence="3 4" key="1">
    <citation type="journal article" date="2008" name="Science">
        <title>The Physcomitrella genome reveals evolutionary insights into the conquest of land by plants.</title>
        <authorList>
            <person name="Rensing S."/>
            <person name="Lang D."/>
            <person name="Zimmer A."/>
            <person name="Terry A."/>
            <person name="Salamov A."/>
            <person name="Shapiro H."/>
            <person name="Nishiyama T."/>
            <person name="Perroud P.-F."/>
            <person name="Lindquist E."/>
            <person name="Kamisugi Y."/>
            <person name="Tanahashi T."/>
            <person name="Sakakibara K."/>
            <person name="Fujita T."/>
            <person name="Oishi K."/>
            <person name="Shin-I T."/>
            <person name="Kuroki Y."/>
            <person name="Toyoda A."/>
            <person name="Suzuki Y."/>
            <person name="Hashimoto A."/>
            <person name="Yamaguchi K."/>
            <person name="Sugano A."/>
            <person name="Kohara Y."/>
            <person name="Fujiyama A."/>
            <person name="Anterola A."/>
            <person name="Aoki S."/>
            <person name="Ashton N."/>
            <person name="Barbazuk W.B."/>
            <person name="Barker E."/>
            <person name="Bennetzen J."/>
            <person name="Bezanilla M."/>
            <person name="Blankenship R."/>
            <person name="Cho S.H."/>
            <person name="Dutcher S."/>
            <person name="Estelle M."/>
            <person name="Fawcett J.A."/>
            <person name="Gundlach H."/>
            <person name="Hanada K."/>
            <person name="Heyl A."/>
            <person name="Hicks K.A."/>
            <person name="Hugh J."/>
            <person name="Lohr M."/>
            <person name="Mayer K."/>
            <person name="Melkozernov A."/>
            <person name="Murata T."/>
            <person name="Nelson D."/>
            <person name="Pils B."/>
            <person name="Prigge M."/>
            <person name="Reiss B."/>
            <person name="Renner T."/>
            <person name="Rombauts S."/>
            <person name="Rushton P."/>
            <person name="Sanderfoot A."/>
            <person name="Schween G."/>
            <person name="Shiu S.-H."/>
            <person name="Stueber K."/>
            <person name="Theodoulou F.L."/>
            <person name="Tu H."/>
            <person name="Van de Peer Y."/>
            <person name="Verrier P.J."/>
            <person name="Waters E."/>
            <person name="Wood A."/>
            <person name="Yang L."/>
            <person name="Cove D."/>
            <person name="Cuming A."/>
            <person name="Hasebe M."/>
            <person name="Lucas S."/>
            <person name="Mishler D.B."/>
            <person name="Reski R."/>
            <person name="Grigoriev I."/>
            <person name="Quatrano R.S."/>
            <person name="Boore J.L."/>
        </authorList>
    </citation>
    <scope>NUCLEOTIDE SEQUENCE [LARGE SCALE GENOMIC DNA]</scope>
    <source>
        <strain evidence="3 4">cv. Gransden 2004</strain>
    </source>
</reference>
<feature type="transmembrane region" description="Helical" evidence="1">
    <location>
        <begin position="9"/>
        <end position="29"/>
    </location>
</feature>
<evidence type="ECO:0000259" key="2">
    <source>
        <dbReference type="Pfam" id="PF25072"/>
    </source>
</evidence>
<organism evidence="3 4">
    <name type="scientific">Physcomitrium patens</name>
    <name type="common">Spreading-leaved earth moss</name>
    <name type="synonym">Physcomitrella patens</name>
    <dbReference type="NCBI Taxonomy" id="3218"/>
    <lineage>
        <taxon>Eukaryota</taxon>
        <taxon>Viridiplantae</taxon>
        <taxon>Streptophyta</taxon>
        <taxon>Embryophyta</taxon>
        <taxon>Bryophyta</taxon>
        <taxon>Bryophytina</taxon>
        <taxon>Bryopsida</taxon>
        <taxon>Funariidae</taxon>
        <taxon>Funariales</taxon>
        <taxon>Funariaceae</taxon>
        <taxon>Physcomitrium</taxon>
    </lineage>
</organism>
<keyword evidence="1" id="KW-1133">Transmembrane helix</keyword>
<gene>
    <name evidence="3" type="primary">LOC112294000</name>
</gene>
<dbReference type="EnsemblPlants" id="Pp3c17_5840V3.3">
    <property type="protein sequence ID" value="Pp3c17_5840V3.3"/>
    <property type="gene ID" value="Pp3c17_5840"/>
</dbReference>
<dbReference type="Proteomes" id="UP000006727">
    <property type="component" value="Chromosome 17"/>
</dbReference>